<gene>
    <name evidence="1" type="ORF">R1flu_011175</name>
</gene>
<dbReference type="EMBL" id="JBHFFA010000002">
    <property type="protein sequence ID" value="KAL2643588.1"/>
    <property type="molecule type" value="Genomic_DNA"/>
</dbReference>
<sequence>MGKRSTRLELQEGDNIGIPSADNLEGNGLIDDFSFGLLSLCLWDSDGTCDQFRRDRSTITASRGWEKIRFHAAWSTTTPMRAVEMNANQQLFFQQDEQQQELSQTFDTEWAGDMIVLESFSLDSDESPAIIDSQAEKVFDYADLFKS</sequence>
<comment type="caution">
    <text evidence="1">The sequence shown here is derived from an EMBL/GenBank/DDBJ whole genome shotgun (WGS) entry which is preliminary data.</text>
</comment>
<dbReference type="Proteomes" id="UP001605036">
    <property type="component" value="Unassembled WGS sequence"/>
</dbReference>
<organism evidence="1 2">
    <name type="scientific">Riccia fluitans</name>
    <dbReference type="NCBI Taxonomy" id="41844"/>
    <lineage>
        <taxon>Eukaryota</taxon>
        <taxon>Viridiplantae</taxon>
        <taxon>Streptophyta</taxon>
        <taxon>Embryophyta</taxon>
        <taxon>Marchantiophyta</taxon>
        <taxon>Marchantiopsida</taxon>
        <taxon>Marchantiidae</taxon>
        <taxon>Marchantiales</taxon>
        <taxon>Ricciaceae</taxon>
        <taxon>Riccia</taxon>
    </lineage>
</organism>
<name>A0ABD1Z733_9MARC</name>
<keyword evidence="2" id="KW-1185">Reference proteome</keyword>
<evidence type="ECO:0000313" key="2">
    <source>
        <dbReference type="Proteomes" id="UP001605036"/>
    </source>
</evidence>
<reference evidence="1 2" key="1">
    <citation type="submission" date="2024-09" db="EMBL/GenBank/DDBJ databases">
        <title>Chromosome-scale assembly of Riccia fluitans.</title>
        <authorList>
            <person name="Paukszto L."/>
            <person name="Sawicki J."/>
            <person name="Karawczyk K."/>
            <person name="Piernik-Szablinska J."/>
            <person name="Szczecinska M."/>
            <person name="Mazdziarz M."/>
        </authorList>
    </citation>
    <scope>NUCLEOTIDE SEQUENCE [LARGE SCALE GENOMIC DNA]</scope>
    <source>
        <strain evidence="1">Rf_01</strain>
        <tissue evidence="1">Aerial parts of the thallus</tissue>
    </source>
</reference>
<protein>
    <submittedName>
        <fullName evidence="1">Uncharacterized protein</fullName>
    </submittedName>
</protein>
<evidence type="ECO:0000313" key="1">
    <source>
        <dbReference type="EMBL" id="KAL2643588.1"/>
    </source>
</evidence>
<proteinExistence type="predicted"/>
<accession>A0ABD1Z733</accession>
<dbReference type="AlphaFoldDB" id="A0ABD1Z733"/>